<protein>
    <submittedName>
        <fullName evidence="2">Peptide-binding protein</fullName>
    </submittedName>
</protein>
<gene>
    <name evidence="2" type="ORF">FJV41_44975</name>
</gene>
<sequence>MNRKTLFVVALLAVLVGAVLWLRGSPAPVGTSAAPALDAPPLAKAPTSLGASTGTTTVGTPTAESGTPPVTDPMREDEGTVYVEVLDGTGPLAGAHVTLYLQGPHVPATGRPAWFIAGKGTTDASGTLRLPARPGHYLIAAKSSGRAPARAAFTRPRGEARTQVRLVLGTGAILEGTVVERASKAPVPLAQLILTPRTLLSSAARDTAFVPEEERYVTSADARGVFRAEGLAPGEYQLEALAPGHAARRLARVLVPTSGLLVELDGSAFIEGFVELPDGKPAPGARITATGMGETLEAESSAGGGFSLDVPPGVYRVTARHGDLTGTAPERVIVGAGMTVRDVRIRLGTAASLSGVVRRKGTGEPIAGANISLTPSALAFSFDAAPAEVGSALSGADGRFQVGNLAPGAYTVNVQARGFRSLKRDGVTVLDGQRFELLAELDANGRIEGTVVDEQAKPLAGIHATPERRWRMAPVEGALTTVTDAQGAFTLEDVPPGEIHVAVNHPGSQTHVRERVMVNPGQTSQVRIQLSSEGTLEGTVKMEDGRAPTGPVTVYALRVKDARTEAHQISAAADGAWSMRVRAGTYHVAAWLSEAGNQSGDQEKVVEVAAGQTQRVDLRVREAKRALAVTVLEPNGAPSVSATVMGSEAGRSEILLEDMTDASGQVLLVADSLGTKALHIWATNGGRRGDLLSVPDTQRTLVIQLQPGGRLAGAVRSAGGRDIDGFKLVVSSTKSEDDFLSRQELELAGARFVVEDVPAGQLAVSVTLPDGRAGKAEATSVAGKTTQVDIIVEAGGVISGRLVDATGAPLAAAFVDVDGLTSPPTGADGRFRVEDVAPGEHRLIAWSQKTERAEKTLKLTAGKALDVGDWKLGPPRVEPGRLGVFFSMDGDEVLVRGVQDGLHGDAIRAGDVVKSIDGATVVTAGEARERELGAPGSPATLLIRRDTRTYPITLTRAP</sequence>
<feature type="compositionally biased region" description="Low complexity" evidence="1">
    <location>
        <begin position="44"/>
        <end position="67"/>
    </location>
</feature>
<comment type="caution">
    <text evidence="2">The sequence shown here is derived from an EMBL/GenBank/DDBJ whole genome shotgun (WGS) entry which is preliminary data.</text>
</comment>
<keyword evidence="3" id="KW-1185">Reference proteome</keyword>
<dbReference type="Proteomes" id="UP000315369">
    <property type="component" value="Unassembled WGS sequence"/>
</dbReference>
<dbReference type="InterPro" id="IPR013784">
    <property type="entry name" value="Carb-bd-like_fold"/>
</dbReference>
<reference evidence="2 3" key="1">
    <citation type="submission" date="2019-06" db="EMBL/GenBank/DDBJ databases">
        <authorList>
            <person name="Livingstone P."/>
            <person name="Whitworth D."/>
        </authorList>
    </citation>
    <scope>NUCLEOTIDE SEQUENCE [LARGE SCALE GENOMIC DNA]</scope>
    <source>
        <strain evidence="2 3">AM401</strain>
    </source>
</reference>
<proteinExistence type="predicted"/>
<evidence type="ECO:0000256" key="1">
    <source>
        <dbReference type="SAM" id="MobiDB-lite"/>
    </source>
</evidence>
<dbReference type="AlphaFoldDB" id="A0A540WK10"/>
<dbReference type="InterPro" id="IPR036034">
    <property type="entry name" value="PDZ_sf"/>
</dbReference>
<dbReference type="EMBL" id="VIFM01000355">
    <property type="protein sequence ID" value="TQF09360.1"/>
    <property type="molecule type" value="Genomic_DNA"/>
</dbReference>
<dbReference type="GO" id="GO:0030246">
    <property type="term" value="F:carbohydrate binding"/>
    <property type="evidence" value="ECO:0007669"/>
    <property type="project" value="InterPro"/>
</dbReference>
<organism evidence="2 3">
    <name type="scientific">Myxococcus llanfairpwllgwyngyllgogerychwyrndrobwllllantysiliogogogochensis</name>
    <dbReference type="NCBI Taxonomy" id="2590453"/>
    <lineage>
        <taxon>Bacteria</taxon>
        <taxon>Pseudomonadati</taxon>
        <taxon>Myxococcota</taxon>
        <taxon>Myxococcia</taxon>
        <taxon>Myxococcales</taxon>
        <taxon>Cystobacterineae</taxon>
        <taxon>Myxococcaceae</taxon>
        <taxon>Myxococcus</taxon>
    </lineage>
</organism>
<dbReference type="SUPFAM" id="SSF49452">
    <property type="entry name" value="Starch-binding domain-like"/>
    <property type="match status" value="5"/>
</dbReference>
<name>A0A540WK10_9BACT</name>
<dbReference type="SUPFAM" id="SSF50156">
    <property type="entry name" value="PDZ domain-like"/>
    <property type="match status" value="1"/>
</dbReference>
<dbReference type="Pfam" id="PF13620">
    <property type="entry name" value="CarboxypepD_reg"/>
    <property type="match status" value="4"/>
</dbReference>
<feature type="region of interest" description="Disordered" evidence="1">
    <location>
        <begin position="44"/>
        <end position="76"/>
    </location>
</feature>
<dbReference type="Gene3D" id="2.60.40.1120">
    <property type="entry name" value="Carboxypeptidase-like, regulatory domain"/>
    <property type="match status" value="5"/>
</dbReference>
<evidence type="ECO:0000313" key="3">
    <source>
        <dbReference type="Proteomes" id="UP000315369"/>
    </source>
</evidence>
<dbReference type="OrthoDB" id="5491003at2"/>
<accession>A0A540WK10</accession>
<evidence type="ECO:0000313" key="2">
    <source>
        <dbReference type="EMBL" id="TQF09360.1"/>
    </source>
</evidence>